<accession>A0ABU5KMA2</accession>
<evidence type="ECO:0000313" key="3">
    <source>
        <dbReference type="EMBL" id="MDZ5711840.1"/>
    </source>
</evidence>
<keyword evidence="3" id="KW-0378">Hydrolase</keyword>
<dbReference type="GO" id="GO:0004040">
    <property type="term" value="F:amidase activity"/>
    <property type="evidence" value="ECO:0007669"/>
    <property type="project" value="UniProtKB-EC"/>
</dbReference>
<dbReference type="PANTHER" id="PTHR11895">
    <property type="entry name" value="TRANSAMIDASE"/>
    <property type="match status" value="1"/>
</dbReference>
<dbReference type="NCBIfam" id="NF005099">
    <property type="entry name" value="PRK06529.1"/>
    <property type="match status" value="1"/>
</dbReference>
<proteinExistence type="inferred from homology"/>
<dbReference type="InterPro" id="IPR000120">
    <property type="entry name" value="Amidase"/>
</dbReference>
<comment type="caution">
    <text evidence="3">The sequence shown here is derived from an EMBL/GenBank/DDBJ whole genome shotgun (WGS) entry which is preliminary data.</text>
</comment>
<evidence type="ECO:0000256" key="1">
    <source>
        <dbReference type="ARBA" id="ARBA00009199"/>
    </source>
</evidence>
<dbReference type="InterPro" id="IPR023631">
    <property type="entry name" value="Amidase_dom"/>
</dbReference>
<dbReference type="EC" id="3.5.1.4" evidence="3"/>
<protein>
    <submittedName>
        <fullName evidence="3">Amidase</fullName>
        <ecNumber evidence="3">3.5.1.4</ecNumber>
    </submittedName>
</protein>
<reference evidence="3 4" key="1">
    <citation type="submission" date="2023-12" db="EMBL/GenBank/DDBJ databases">
        <title>Jeotgalibacillus haloalkaliphilus sp. nov., a novel salt-tolerant bacteria, isolated from the estuary of the Fenhe River into the Yellow River.</title>
        <authorList>
            <person name="Li Y."/>
        </authorList>
    </citation>
    <scope>NUCLEOTIDE SEQUENCE [LARGE SCALE GENOMIC DNA]</scope>
    <source>
        <strain evidence="3 4">HH7-29</strain>
    </source>
</reference>
<dbReference type="InterPro" id="IPR036928">
    <property type="entry name" value="AS_sf"/>
</dbReference>
<dbReference type="Gene3D" id="3.90.1300.10">
    <property type="entry name" value="Amidase signature (AS) domain"/>
    <property type="match status" value="1"/>
</dbReference>
<dbReference type="EMBL" id="JAXQNN010000002">
    <property type="protein sequence ID" value="MDZ5711840.1"/>
    <property type="molecule type" value="Genomic_DNA"/>
</dbReference>
<evidence type="ECO:0000313" key="4">
    <source>
        <dbReference type="Proteomes" id="UP001292084"/>
    </source>
</evidence>
<dbReference type="PROSITE" id="PS00571">
    <property type="entry name" value="AMIDASES"/>
    <property type="match status" value="1"/>
</dbReference>
<dbReference type="RefSeq" id="WP_322420843.1">
    <property type="nucleotide sequence ID" value="NZ_JAXQNN010000002.1"/>
</dbReference>
<dbReference type="InterPro" id="IPR020556">
    <property type="entry name" value="Amidase_CS"/>
</dbReference>
<dbReference type="Proteomes" id="UP001292084">
    <property type="component" value="Unassembled WGS sequence"/>
</dbReference>
<gene>
    <name evidence="3" type="ORF">UFB30_06350</name>
</gene>
<organism evidence="3 4">
    <name type="scientific">Jeotgalibacillus haloalkalitolerans</name>
    <dbReference type="NCBI Taxonomy" id="3104292"/>
    <lineage>
        <taxon>Bacteria</taxon>
        <taxon>Bacillati</taxon>
        <taxon>Bacillota</taxon>
        <taxon>Bacilli</taxon>
        <taxon>Bacillales</taxon>
        <taxon>Caryophanaceae</taxon>
        <taxon>Jeotgalibacillus</taxon>
    </lineage>
</organism>
<name>A0ABU5KMA2_9BACL</name>
<sequence length="482" mass="52327">MKKEEYMRYDATGLAGLIKSKNISVREAVETAVNVINDENPRVNAVTHLRLEKAMTEAEKANMNTPFGGVPILLKDMSQNVKGSPATAGSNLLKSNLALKNSYFTDKLIQAGFIVLGHTNAPEFGLKNITEPLLHGASRNPLNVNHSPGGSSGGAAAAVASGMVPVAGASDGGGSIRIPASFSGLIGLKPTRGRMPVGPGTGRQWQGAAIDFFLTKSVRDTAGLLDCMQIYQRAAAYHTPLFSKGYLNTLEMKNNFRVAYSFHSPVGTLVSPDAEQAVLKTVDMLQAEGFQCEEAAPPIDGKELMRQYYMMNSGEMAALVSSLEKSFNRKLTIEDVEIESWALYQAGLKCSAGDFSRSLSAWDQASAIMHEFHQRYDLYITPAAAHTAPLIGQLRHQEAMQNSLEHIHLMKAQDQQELIYQMFEPSLTLTPYTQLANLTGQPAISLPLYTAENGLPIGIQLMAPKGNEHWLLSVSNILMKTN</sequence>
<dbReference type="PANTHER" id="PTHR11895:SF7">
    <property type="entry name" value="GLUTAMYL-TRNA(GLN) AMIDOTRANSFERASE SUBUNIT A, MITOCHONDRIAL"/>
    <property type="match status" value="1"/>
</dbReference>
<feature type="domain" description="Amidase" evidence="2">
    <location>
        <begin position="27"/>
        <end position="472"/>
    </location>
</feature>
<evidence type="ECO:0000259" key="2">
    <source>
        <dbReference type="Pfam" id="PF01425"/>
    </source>
</evidence>
<comment type="similarity">
    <text evidence="1">Belongs to the amidase family.</text>
</comment>
<keyword evidence="4" id="KW-1185">Reference proteome</keyword>
<dbReference type="Pfam" id="PF01425">
    <property type="entry name" value="Amidase"/>
    <property type="match status" value="1"/>
</dbReference>
<dbReference type="SUPFAM" id="SSF75304">
    <property type="entry name" value="Amidase signature (AS) enzymes"/>
    <property type="match status" value="1"/>
</dbReference>